<protein>
    <submittedName>
        <fullName evidence="2">Uncharacterized protein</fullName>
    </submittedName>
</protein>
<keyword evidence="3" id="KW-1185">Reference proteome</keyword>
<gene>
    <name evidence="2" type="ORF">FIBSPDRAFT_900626</name>
</gene>
<dbReference type="AlphaFoldDB" id="A0A165Y6B8"/>
<feature type="compositionally biased region" description="Low complexity" evidence="1">
    <location>
        <begin position="86"/>
        <end position="138"/>
    </location>
</feature>
<proteinExistence type="predicted"/>
<feature type="region of interest" description="Disordered" evidence="1">
    <location>
        <begin position="1"/>
        <end position="156"/>
    </location>
</feature>
<feature type="compositionally biased region" description="Basic and acidic residues" evidence="1">
    <location>
        <begin position="54"/>
        <end position="66"/>
    </location>
</feature>
<feature type="compositionally biased region" description="Basic residues" evidence="1">
    <location>
        <begin position="39"/>
        <end position="53"/>
    </location>
</feature>
<evidence type="ECO:0000256" key="1">
    <source>
        <dbReference type="SAM" id="MobiDB-lite"/>
    </source>
</evidence>
<accession>A0A165Y6B8</accession>
<feature type="compositionally biased region" description="Polar residues" evidence="1">
    <location>
        <begin position="12"/>
        <end position="27"/>
    </location>
</feature>
<reference evidence="2 3" key="1">
    <citation type="journal article" date="2016" name="Mol. Biol. Evol.">
        <title>Comparative Genomics of Early-Diverging Mushroom-Forming Fungi Provides Insights into the Origins of Lignocellulose Decay Capabilities.</title>
        <authorList>
            <person name="Nagy L.G."/>
            <person name="Riley R."/>
            <person name="Tritt A."/>
            <person name="Adam C."/>
            <person name="Daum C."/>
            <person name="Floudas D."/>
            <person name="Sun H."/>
            <person name="Yadav J.S."/>
            <person name="Pangilinan J."/>
            <person name="Larsson K.H."/>
            <person name="Matsuura K."/>
            <person name="Barry K."/>
            <person name="Labutti K."/>
            <person name="Kuo R."/>
            <person name="Ohm R.A."/>
            <person name="Bhattacharya S.S."/>
            <person name="Shirouzu T."/>
            <person name="Yoshinaga Y."/>
            <person name="Martin F.M."/>
            <person name="Grigoriev I.V."/>
            <person name="Hibbett D.S."/>
        </authorList>
    </citation>
    <scope>NUCLEOTIDE SEQUENCE [LARGE SCALE GENOMIC DNA]</scope>
    <source>
        <strain evidence="2 3">CBS 109695</strain>
    </source>
</reference>
<evidence type="ECO:0000313" key="2">
    <source>
        <dbReference type="EMBL" id="KZP09251.1"/>
    </source>
</evidence>
<sequence length="276" mass="31076">MSAEICARQKKTQSASTPTGRQRQQPSAEEKLLKQQQLKNRKAKNQRVYYHRHKEVEQAKARDRAAKARAKRFASLNLDIDTCPNTQTSPRCSSSSSTSPQGNASQSTLPPSSPAQSLSSSPSSPLHHPSSSATSLPPNSHATYLETPQTEEEQFIQQWPRLTSRRRMVAIRRFVEDLKWMWGPVERWGDNIKPETAKDADASEIDVRLMGAYERIRVGRLVLGYLSRVMEGSISVDAEECRDLYLQGVLLACEMSKCMDHLEAQVEMFRDSVIDG</sequence>
<dbReference type="EMBL" id="KV417704">
    <property type="protein sequence ID" value="KZP09251.1"/>
    <property type="molecule type" value="Genomic_DNA"/>
</dbReference>
<evidence type="ECO:0000313" key="3">
    <source>
        <dbReference type="Proteomes" id="UP000076532"/>
    </source>
</evidence>
<organism evidence="2 3">
    <name type="scientific">Athelia psychrophila</name>
    <dbReference type="NCBI Taxonomy" id="1759441"/>
    <lineage>
        <taxon>Eukaryota</taxon>
        <taxon>Fungi</taxon>
        <taxon>Dikarya</taxon>
        <taxon>Basidiomycota</taxon>
        <taxon>Agaricomycotina</taxon>
        <taxon>Agaricomycetes</taxon>
        <taxon>Agaricomycetidae</taxon>
        <taxon>Atheliales</taxon>
        <taxon>Atheliaceae</taxon>
        <taxon>Athelia</taxon>
    </lineage>
</organism>
<name>A0A165Y6B8_9AGAM</name>
<dbReference type="OrthoDB" id="10660034at2759"/>
<dbReference type="Proteomes" id="UP000076532">
    <property type="component" value="Unassembled WGS sequence"/>
</dbReference>